<protein>
    <recommendedName>
        <fullName evidence="5">PsbP C-terminal domain-containing protein</fullName>
    </recommendedName>
</protein>
<evidence type="ECO:0008006" key="5">
    <source>
        <dbReference type="Google" id="ProtNLM"/>
    </source>
</evidence>
<evidence type="ECO:0000313" key="3">
    <source>
        <dbReference type="EMBL" id="OGE08207.1"/>
    </source>
</evidence>
<keyword evidence="2" id="KW-0812">Transmembrane</keyword>
<evidence type="ECO:0000313" key="4">
    <source>
        <dbReference type="Proteomes" id="UP000179227"/>
    </source>
</evidence>
<feature type="transmembrane region" description="Helical" evidence="2">
    <location>
        <begin position="12"/>
        <end position="34"/>
    </location>
</feature>
<dbReference type="AlphaFoldDB" id="A0A1F5HVM8"/>
<comment type="caution">
    <text evidence="3">The sequence shown here is derived from an EMBL/GenBank/DDBJ whole genome shotgun (WGS) entry which is preliminary data.</text>
</comment>
<keyword evidence="2" id="KW-0472">Membrane</keyword>
<accession>A0A1F5HVM8</accession>
<name>A0A1F5HVM8_9BACT</name>
<sequence length="245" mass="27356">MQKARLATRRGYLPAAAIIILAAITLAVAFVIYFNRDLILKTKKDQSAQQAIVPPSPKLSPTPDASRGPNGSAETANWKTYTSKSHKFSVEFPENWRLKENSDFESNDLTPFNDTAELILQSPENLDPAKDSTHGAGYGISFYTIRIDKGSKKLMEIINEQFANYGPGSKCVIQQAKVGEINGYKISNCFFGYTEAFYLENGELIQAIFTVYSYDEYTHGPNYKAIQAKTKTTVDQILSTFQFTD</sequence>
<proteinExistence type="predicted"/>
<feature type="region of interest" description="Disordered" evidence="1">
    <location>
        <begin position="45"/>
        <end position="78"/>
    </location>
</feature>
<dbReference type="Proteomes" id="UP000179227">
    <property type="component" value="Unassembled WGS sequence"/>
</dbReference>
<evidence type="ECO:0000256" key="2">
    <source>
        <dbReference type="SAM" id="Phobius"/>
    </source>
</evidence>
<keyword evidence="2" id="KW-1133">Transmembrane helix</keyword>
<reference evidence="3 4" key="1">
    <citation type="journal article" date="2016" name="Nat. Commun.">
        <title>Thousands of microbial genomes shed light on interconnected biogeochemical processes in an aquifer system.</title>
        <authorList>
            <person name="Anantharaman K."/>
            <person name="Brown C.T."/>
            <person name="Hug L.A."/>
            <person name="Sharon I."/>
            <person name="Castelle C.J."/>
            <person name="Probst A.J."/>
            <person name="Thomas B.C."/>
            <person name="Singh A."/>
            <person name="Wilkins M.J."/>
            <person name="Karaoz U."/>
            <person name="Brodie E.L."/>
            <person name="Williams K.H."/>
            <person name="Hubbard S.S."/>
            <person name="Banfield J.F."/>
        </authorList>
    </citation>
    <scope>NUCLEOTIDE SEQUENCE [LARGE SCALE GENOMIC DNA]</scope>
</reference>
<dbReference type="STRING" id="1797729.A3A60_03775"/>
<organism evidence="3 4">
    <name type="scientific">Candidatus Curtissbacteria bacterium RIFCSPLOWO2_01_FULL_42_26</name>
    <dbReference type="NCBI Taxonomy" id="1797729"/>
    <lineage>
        <taxon>Bacteria</taxon>
        <taxon>Candidatus Curtissiibacteriota</taxon>
    </lineage>
</organism>
<evidence type="ECO:0000256" key="1">
    <source>
        <dbReference type="SAM" id="MobiDB-lite"/>
    </source>
</evidence>
<dbReference type="EMBL" id="MFBS01000041">
    <property type="protein sequence ID" value="OGE08207.1"/>
    <property type="molecule type" value="Genomic_DNA"/>
</dbReference>
<gene>
    <name evidence="3" type="ORF">A3A60_03775</name>
</gene>